<dbReference type="GO" id="GO:0008270">
    <property type="term" value="F:zinc ion binding"/>
    <property type="evidence" value="ECO:0007669"/>
    <property type="project" value="InterPro"/>
</dbReference>
<dbReference type="InterPro" id="IPR032466">
    <property type="entry name" value="Metal_Hydrolase"/>
</dbReference>
<evidence type="ECO:0000313" key="7">
    <source>
        <dbReference type="Proteomes" id="UP000468735"/>
    </source>
</evidence>
<dbReference type="PROSITE" id="PS01322">
    <property type="entry name" value="PHOSPHOTRIESTERASE_1"/>
    <property type="match status" value="1"/>
</dbReference>
<feature type="binding site" evidence="4">
    <location>
        <position position="274"/>
    </location>
    <ligand>
        <name>Zn(2+)</name>
        <dbReference type="ChEBI" id="CHEBI:29105"/>
        <label>1</label>
    </ligand>
</feature>
<dbReference type="PANTHER" id="PTHR10819:SF3">
    <property type="entry name" value="PHOSPHOTRIESTERASE-RELATED PROTEIN"/>
    <property type="match status" value="1"/>
</dbReference>
<comment type="similarity">
    <text evidence="5">Belongs to the metallo-dependent hydrolases superfamily. Phosphotriesterase family.</text>
</comment>
<reference evidence="6 7" key="1">
    <citation type="submission" date="2019-09" db="EMBL/GenBank/DDBJ databases">
        <title>Actinomadura physcomitrii sp. nov., a novel actinomycete isolated from moss [Physcomitrium sphaericum (Ludw) Fuernr].</title>
        <authorList>
            <person name="Zhuang X."/>
            <person name="Liu C."/>
        </authorList>
    </citation>
    <scope>NUCLEOTIDE SEQUENCE [LARGE SCALE GENOMIC DNA]</scope>
    <source>
        <strain evidence="6 7">HMC1</strain>
    </source>
</reference>
<comment type="caution">
    <text evidence="6">The sequence shown here is derived from an EMBL/GenBank/DDBJ whole genome shotgun (WGS) entry which is preliminary data.</text>
</comment>
<feature type="binding site" evidence="4">
    <location>
        <position position="218"/>
    </location>
    <ligand>
        <name>Zn(2+)</name>
        <dbReference type="ChEBI" id="CHEBI:29105"/>
        <label>2</label>
    </ligand>
</feature>
<feature type="binding site" evidence="4">
    <location>
        <position position="31"/>
    </location>
    <ligand>
        <name>Zn(2+)</name>
        <dbReference type="ChEBI" id="CHEBI:29105"/>
        <label>1</label>
    </ligand>
</feature>
<dbReference type="Pfam" id="PF02126">
    <property type="entry name" value="PTE"/>
    <property type="match status" value="1"/>
</dbReference>
<dbReference type="Proteomes" id="UP000468735">
    <property type="component" value="Unassembled WGS sequence"/>
</dbReference>
<dbReference type="SUPFAM" id="SSF51556">
    <property type="entry name" value="Metallo-dependent hydrolases"/>
    <property type="match status" value="1"/>
</dbReference>
<dbReference type="Gene3D" id="3.20.20.140">
    <property type="entry name" value="Metal-dependent hydrolases"/>
    <property type="match status" value="1"/>
</dbReference>
<dbReference type="InterPro" id="IPR017947">
    <property type="entry name" value="AryldialkylPase_Zn-BS"/>
</dbReference>
<dbReference type="EMBL" id="WBMT01000014">
    <property type="protein sequence ID" value="KAB2345089.1"/>
    <property type="molecule type" value="Genomic_DNA"/>
</dbReference>
<accession>A0A6H9YID0</accession>
<feature type="binding site" evidence="4">
    <location>
        <position position="189"/>
    </location>
    <ligand>
        <name>Zn(2+)</name>
        <dbReference type="ChEBI" id="CHEBI:29105"/>
        <label>2</label>
    </ligand>
</feature>
<dbReference type="RefSeq" id="WP_151564801.1">
    <property type="nucleotide sequence ID" value="NZ_WBMT01000014.1"/>
</dbReference>
<protein>
    <submittedName>
        <fullName evidence="6">Phosphotriesterase-related protein</fullName>
    </submittedName>
</protein>
<comment type="cofactor">
    <cofactor evidence="4">
        <name>a divalent metal cation</name>
        <dbReference type="ChEBI" id="CHEBI:60240"/>
    </cofactor>
    <text evidence="4">Binds 2 divalent metal cations per subunit.</text>
</comment>
<dbReference type="PANTHER" id="PTHR10819">
    <property type="entry name" value="PHOSPHOTRIESTERASE-RELATED"/>
    <property type="match status" value="1"/>
</dbReference>
<dbReference type="PROSITE" id="PS51347">
    <property type="entry name" value="PHOSPHOTRIESTERASE_2"/>
    <property type="match status" value="1"/>
</dbReference>
<evidence type="ECO:0000256" key="4">
    <source>
        <dbReference type="PIRSR" id="PIRSR601559-51"/>
    </source>
</evidence>
<feature type="binding site" description="via carbamate group" evidence="4">
    <location>
        <position position="156"/>
    </location>
    <ligand>
        <name>Zn(2+)</name>
        <dbReference type="ChEBI" id="CHEBI:29105"/>
        <label>1</label>
    </ligand>
</feature>
<dbReference type="GO" id="GO:0016788">
    <property type="term" value="F:hydrolase activity, acting on ester bonds"/>
    <property type="evidence" value="ECO:0007669"/>
    <property type="project" value="InterPro"/>
</dbReference>
<sequence>MSTEGTGTEGADASVETFRGPVAEPGATLMHEHIFGLSPEILWNWPDIPEGWDLEERAQEAAGKLNDLKAAGIDTVVDLTVIGLGRYVPAVQRVAELTGVNIVAATGLYTYDALPPYFGNRGPGSLFGGPDRLAEFFVRDITEGIGRTGVKAGMLKCATGRQGITPGVERVIRAVAQAHRETGVPITTHSESSTRNGLDQQKLLAEEGVDLSRVVIGHAGDSTDLAYLEELVANGSYLGMDRFGIEFTSFEDRVATVVAMCERGHASRMVLSHDSYCFNDRFEPEVVRERHPNYHLLHISRDVLPALRAAGVTEEQITQMLVDNPRTILTGGRRP</sequence>
<evidence type="ECO:0000313" key="6">
    <source>
        <dbReference type="EMBL" id="KAB2345089.1"/>
    </source>
</evidence>
<feature type="binding site" description="via carbamate group" evidence="4">
    <location>
        <position position="156"/>
    </location>
    <ligand>
        <name>Zn(2+)</name>
        <dbReference type="ChEBI" id="CHEBI:29105"/>
        <label>2</label>
    </ligand>
</feature>
<evidence type="ECO:0000256" key="1">
    <source>
        <dbReference type="ARBA" id="ARBA00022723"/>
    </source>
</evidence>
<evidence type="ECO:0000256" key="5">
    <source>
        <dbReference type="PROSITE-ProRule" id="PRU00679"/>
    </source>
</evidence>
<dbReference type="InterPro" id="IPR001559">
    <property type="entry name" value="Phosphotriesterase"/>
</dbReference>
<evidence type="ECO:0000256" key="3">
    <source>
        <dbReference type="PIRSR" id="PIRSR601559-50"/>
    </source>
</evidence>
<keyword evidence="1 4" id="KW-0479">Metal-binding</keyword>
<keyword evidence="2" id="KW-0378">Hydrolase</keyword>
<dbReference type="AlphaFoldDB" id="A0A6H9YID0"/>
<evidence type="ECO:0000256" key="2">
    <source>
        <dbReference type="ARBA" id="ARBA00022801"/>
    </source>
</evidence>
<name>A0A6H9YID0_9ACTN</name>
<feature type="modified residue" description="N6-carboxylysine" evidence="3 5">
    <location>
        <position position="156"/>
    </location>
</feature>
<keyword evidence="7" id="KW-1185">Reference proteome</keyword>
<gene>
    <name evidence="6" type="ORF">F8566_27805</name>
</gene>
<dbReference type="CDD" id="cd00530">
    <property type="entry name" value="PTE"/>
    <property type="match status" value="1"/>
</dbReference>
<proteinExistence type="inferred from homology"/>
<dbReference type="OrthoDB" id="9795018at2"/>
<feature type="binding site" evidence="4">
    <location>
        <position position="33"/>
    </location>
    <ligand>
        <name>Zn(2+)</name>
        <dbReference type="ChEBI" id="CHEBI:29105"/>
        <label>1</label>
    </ligand>
</feature>
<organism evidence="6 7">
    <name type="scientific">Actinomadura rudentiformis</name>
    <dbReference type="NCBI Taxonomy" id="359158"/>
    <lineage>
        <taxon>Bacteria</taxon>
        <taxon>Bacillati</taxon>
        <taxon>Actinomycetota</taxon>
        <taxon>Actinomycetes</taxon>
        <taxon>Streptosporangiales</taxon>
        <taxon>Thermomonosporaceae</taxon>
        <taxon>Actinomadura</taxon>
    </lineage>
</organism>